<evidence type="ECO:0000313" key="2">
    <source>
        <dbReference type="Proteomes" id="UP000828941"/>
    </source>
</evidence>
<gene>
    <name evidence="1" type="ORF">L6164_014223</name>
</gene>
<dbReference type="EMBL" id="CM039431">
    <property type="protein sequence ID" value="KAI4335588.1"/>
    <property type="molecule type" value="Genomic_DNA"/>
</dbReference>
<name>A0ACB9NGU2_BAUVA</name>
<organism evidence="1 2">
    <name type="scientific">Bauhinia variegata</name>
    <name type="common">Purple orchid tree</name>
    <name type="synonym">Phanera variegata</name>
    <dbReference type="NCBI Taxonomy" id="167791"/>
    <lineage>
        <taxon>Eukaryota</taxon>
        <taxon>Viridiplantae</taxon>
        <taxon>Streptophyta</taxon>
        <taxon>Embryophyta</taxon>
        <taxon>Tracheophyta</taxon>
        <taxon>Spermatophyta</taxon>
        <taxon>Magnoliopsida</taxon>
        <taxon>eudicotyledons</taxon>
        <taxon>Gunneridae</taxon>
        <taxon>Pentapetalae</taxon>
        <taxon>rosids</taxon>
        <taxon>fabids</taxon>
        <taxon>Fabales</taxon>
        <taxon>Fabaceae</taxon>
        <taxon>Cercidoideae</taxon>
        <taxon>Cercideae</taxon>
        <taxon>Bauhiniinae</taxon>
        <taxon>Bauhinia</taxon>
    </lineage>
</organism>
<sequence length="170" mass="18520">MADECRTSGKPALLLSAAMAGHSQISPLDFYPSDEIKNNLDWINIMVYDFYLASDPNFSDKTQAPAFRGSGDARVTEWIQKGVPANKLVLGLPFYGHAWRFLDANNHGLNAPANGAADVDGKGSTLGTIIGTFPEAYLLQLPKPGLIATHGLEYGEYDRIRSYVLCPKTN</sequence>
<comment type="caution">
    <text evidence="1">The sequence shown here is derived from an EMBL/GenBank/DDBJ whole genome shotgun (WGS) entry which is preliminary data.</text>
</comment>
<dbReference type="Proteomes" id="UP000828941">
    <property type="component" value="Chromosome 6"/>
</dbReference>
<protein>
    <submittedName>
        <fullName evidence="1">Uncharacterized protein</fullName>
    </submittedName>
</protein>
<accession>A0ACB9NGU2</accession>
<keyword evidence="2" id="KW-1185">Reference proteome</keyword>
<reference evidence="1 2" key="1">
    <citation type="journal article" date="2022" name="DNA Res.">
        <title>Chromosomal-level genome assembly of the orchid tree Bauhinia variegata (Leguminosae; Cercidoideae) supports the allotetraploid origin hypothesis of Bauhinia.</title>
        <authorList>
            <person name="Zhong Y."/>
            <person name="Chen Y."/>
            <person name="Zheng D."/>
            <person name="Pang J."/>
            <person name="Liu Y."/>
            <person name="Luo S."/>
            <person name="Meng S."/>
            <person name="Qian L."/>
            <person name="Wei D."/>
            <person name="Dai S."/>
            <person name="Zhou R."/>
        </authorList>
    </citation>
    <scope>NUCLEOTIDE SEQUENCE [LARGE SCALE GENOMIC DNA]</scope>
    <source>
        <strain evidence="1">BV-YZ2020</strain>
    </source>
</reference>
<evidence type="ECO:0000313" key="1">
    <source>
        <dbReference type="EMBL" id="KAI4335588.1"/>
    </source>
</evidence>
<proteinExistence type="predicted"/>